<feature type="domain" description="PPM-type phosphatase" evidence="2">
    <location>
        <begin position="195"/>
        <end position="402"/>
    </location>
</feature>
<evidence type="ECO:0000313" key="4">
    <source>
        <dbReference type="Proteomes" id="UP000326179"/>
    </source>
</evidence>
<name>A0A5Q0L838_9ACTN</name>
<gene>
    <name evidence="3" type="ORF">GFH48_05965</name>
</gene>
<dbReference type="Proteomes" id="UP000326179">
    <property type="component" value="Chromosome"/>
</dbReference>
<accession>A0A5Q0L838</accession>
<sequence length="448" mass="47920">MTSTTWLIILLVLSLTGNAALALRFVRAGRVALPSAPVPTVLAESSGPDPEQETARDRLADVRREVTAAHELLRGRDLELSRVRALLKEAQETSATAAMQPAGLQQELHAARQRLRALEGEVRGLARERDDARSDADGLKRRLAEAEADGGTPLGPDALSPAIPRRLPLGRDATSDSSVDGADLGPLVVRAASVRGDRARSEGEHRREAFLLRFVEEMRTPTLLSAVAAGVPHGRWSQSAADRSCRNLAAQVARYGDTLDHQLYRPAGSDDDLTALLRTALQGVAHSMRLVTRGEGPGGEPDDAAIGVALTGLLSRLGDSRQREHVAFGIGDGALLVLRDGVWTNVFTPGGTTAERGLRLPGAAQQVRCARVTTRPGDLLALCSSSLAELLVRPEAGDWFAARWAGRRPYLTSFLSEVNVPVRSPGGDRTVVCLWDFGDARETPPAES</sequence>
<evidence type="ECO:0000256" key="1">
    <source>
        <dbReference type="SAM" id="MobiDB-lite"/>
    </source>
</evidence>
<dbReference type="Pfam" id="PF13672">
    <property type="entry name" value="PP2C_2"/>
    <property type="match status" value="1"/>
</dbReference>
<dbReference type="RefSeq" id="WP_153287241.1">
    <property type="nucleotide sequence ID" value="NZ_CP045643.1"/>
</dbReference>
<dbReference type="KEGG" id="sfy:GFH48_05965"/>
<proteinExistence type="predicted"/>
<evidence type="ECO:0000259" key="2">
    <source>
        <dbReference type="Pfam" id="PF13672"/>
    </source>
</evidence>
<keyword evidence="4" id="KW-1185">Reference proteome</keyword>
<dbReference type="InterPro" id="IPR001932">
    <property type="entry name" value="PPM-type_phosphatase-like_dom"/>
</dbReference>
<protein>
    <recommendedName>
        <fullName evidence="2">PPM-type phosphatase domain-containing protein</fullName>
    </recommendedName>
</protein>
<organism evidence="3 4">
    <name type="scientific">Streptomyces fagopyri</name>
    <dbReference type="NCBI Taxonomy" id="2662397"/>
    <lineage>
        <taxon>Bacteria</taxon>
        <taxon>Bacillati</taxon>
        <taxon>Actinomycetota</taxon>
        <taxon>Actinomycetes</taxon>
        <taxon>Kitasatosporales</taxon>
        <taxon>Streptomycetaceae</taxon>
        <taxon>Streptomyces</taxon>
    </lineage>
</organism>
<dbReference type="AlphaFoldDB" id="A0A5Q0L838"/>
<evidence type="ECO:0000313" key="3">
    <source>
        <dbReference type="EMBL" id="QFZ72876.1"/>
    </source>
</evidence>
<feature type="region of interest" description="Disordered" evidence="1">
    <location>
        <begin position="145"/>
        <end position="181"/>
    </location>
</feature>
<dbReference type="EMBL" id="CP045643">
    <property type="protein sequence ID" value="QFZ72876.1"/>
    <property type="molecule type" value="Genomic_DNA"/>
</dbReference>
<dbReference type="Gene3D" id="1.10.287.1490">
    <property type="match status" value="1"/>
</dbReference>
<reference evidence="3 4" key="1">
    <citation type="submission" date="2019-10" db="EMBL/GenBank/DDBJ databases">
        <title>A novel species.</title>
        <authorList>
            <person name="Gao J."/>
        </authorList>
    </citation>
    <scope>NUCLEOTIDE SEQUENCE [LARGE SCALE GENOMIC DNA]</scope>
    <source>
        <strain evidence="3 4">QMT-28</strain>
    </source>
</reference>